<dbReference type="Proteomes" id="UP000288794">
    <property type="component" value="Unassembled WGS sequence"/>
</dbReference>
<gene>
    <name evidence="1" type="ORF">ED28_02870</name>
</gene>
<comment type="caution">
    <text evidence="1">The sequence shown here is derived from an EMBL/GenBank/DDBJ whole genome shotgun (WGS) entry which is preliminary data.</text>
</comment>
<name>A0A443IGS2_9GAMM</name>
<sequence>MAGIFRDYAKKRAIPLLKPVKSLERLRSPVREINRKCFAQDMQWQWQWQWQWQKTQPNPFCLRLEPYHIGKNEVKYR</sequence>
<evidence type="ECO:0000313" key="1">
    <source>
        <dbReference type="EMBL" id="RWR03258.1"/>
    </source>
</evidence>
<protein>
    <submittedName>
        <fullName evidence="1">Uncharacterized protein</fullName>
    </submittedName>
</protein>
<accession>A0A443IGS2</accession>
<organism evidence="1 2">
    <name type="scientific">[Pantoea] beijingensis</name>
    <dbReference type="NCBI Taxonomy" id="1324864"/>
    <lineage>
        <taxon>Bacteria</taxon>
        <taxon>Pseudomonadati</taxon>
        <taxon>Pseudomonadota</taxon>
        <taxon>Gammaproteobacteria</taxon>
        <taxon>Enterobacterales</taxon>
        <taxon>Erwiniaceae</taxon>
        <taxon>Erwinia</taxon>
    </lineage>
</organism>
<proteinExistence type="predicted"/>
<reference evidence="1 2" key="1">
    <citation type="submission" date="2014-04" db="EMBL/GenBank/DDBJ databases">
        <title>Draft genome sequence of Pantoea beijingensis strain LMG 27579, an emerging pathogen to Pleurotus eryngii with potential industrial application.</title>
        <authorList>
            <person name="Xu F."/>
            <person name="Liu Y."/>
            <person name="Wang S."/>
            <person name="Yin Y."/>
            <person name="Ma Y."/>
            <person name="Zhao S."/>
            <person name="Rong C."/>
        </authorList>
    </citation>
    <scope>NUCLEOTIDE SEQUENCE [LARGE SCALE GENOMIC DNA]</scope>
    <source>
        <strain evidence="1 2">LMG 27579</strain>
    </source>
</reference>
<dbReference type="EMBL" id="JMEE01000002">
    <property type="protein sequence ID" value="RWR03258.1"/>
    <property type="molecule type" value="Genomic_DNA"/>
</dbReference>
<dbReference type="AlphaFoldDB" id="A0A443IGS2"/>
<keyword evidence="2" id="KW-1185">Reference proteome</keyword>
<evidence type="ECO:0000313" key="2">
    <source>
        <dbReference type="Proteomes" id="UP000288794"/>
    </source>
</evidence>